<dbReference type="Pfam" id="PF18096">
    <property type="entry name" value="Thump_like"/>
    <property type="match status" value="1"/>
</dbReference>
<dbReference type="PANTHER" id="PTHR14741:SF32">
    <property type="entry name" value="TRIMETHYLGUANOSINE SYNTHASE"/>
    <property type="match status" value="1"/>
</dbReference>
<gene>
    <name evidence="3" type="ORF">TRIP_D250052</name>
</gene>
<organism evidence="3">
    <name type="scientific">uncultured Paludibacter sp</name>
    <dbReference type="NCBI Taxonomy" id="497635"/>
    <lineage>
        <taxon>Bacteria</taxon>
        <taxon>Pseudomonadati</taxon>
        <taxon>Bacteroidota</taxon>
        <taxon>Bacteroidia</taxon>
        <taxon>Bacteroidales</taxon>
        <taxon>Paludibacteraceae</taxon>
        <taxon>Paludibacter</taxon>
        <taxon>environmental samples</taxon>
    </lineage>
</organism>
<evidence type="ECO:0000259" key="1">
    <source>
        <dbReference type="Pfam" id="PF18096"/>
    </source>
</evidence>
<dbReference type="InterPro" id="IPR029063">
    <property type="entry name" value="SAM-dependent_MTases_sf"/>
</dbReference>
<evidence type="ECO:0000313" key="3">
    <source>
        <dbReference type="EMBL" id="VBB44311.1"/>
    </source>
</evidence>
<proteinExistence type="predicted"/>
<dbReference type="Gene3D" id="3.40.50.150">
    <property type="entry name" value="Vaccinia Virus protein VP39"/>
    <property type="match status" value="1"/>
</dbReference>
<dbReference type="AlphaFoldDB" id="A0A653A8B6"/>
<reference evidence="3" key="1">
    <citation type="submission" date="2018-07" db="EMBL/GenBank/DDBJ databases">
        <authorList>
            <consortium name="Genoscope - CEA"/>
            <person name="William W."/>
        </authorList>
    </citation>
    <scope>NUCLEOTIDE SEQUENCE</scope>
    <source>
        <strain evidence="3">IK1</strain>
    </source>
</reference>
<evidence type="ECO:0000259" key="2">
    <source>
        <dbReference type="Pfam" id="PF22013"/>
    </source>
</evidence>
<dbReference type="EMBL" id="UPXZ01000018">
    <property type="protein sequence ID" value="VBB44311.1"/>
    <property type="molecule type" value="Genomic_DNA"/>
</dbReference>
<feature type="domain" description="THUMP-like" evidence="1">
    <location>
        <begin position="319"/>
        <end position="388"/>
    </location>
</feature>
<feature type="domain" description="PG-1098 ferredoxin-like" evidence="2">
    <location>
        <begin position="275"/>
        <end position="317"/>
    </location>
</feature>
<dbReference type="Pfam" id="PF22013">
    <property type="entry name" value="PG_1098_Fer"/>
    <property type="match status" value="1"/>
</dbReference>
<protein>
    <submittedName>
        <fullName evidence="3">Uncharacterized protein</fullName>
    </submittedName>
</protein>
<name>A0A653A8B6_9BACT</name>
<dbReference type="SUPFAM" id="SSF53335">
    <property type="entry name" value="S-adenosyl-L-methionine-dependent methyltransferases"/>
    <property type="match status" value="1"/>
</dbReference>
<dbReference type="InterPro" id="IPR054168">
    <property type="entry name" value="PG_1098_Fer"/>
</dbReference>
<dbReference type="PANTHER" id="PTHR14741">
    <property type="entry name" value="S-ADENOSYLMETHIONINE-DEPENDENT METHYLTRANSFERASE RELATED"/>
    <property type="match status" value="1"/>
</dbReference>
<sequence length="391" mass="45046">MNQATKEFIEKNANKDVKSLALKKTSSKDIDLALAIRQIEGMQKVKNKIPTFFHCPTLFYPPKLSLEQSSSEITAKYKSTHCKGTKIVDLTGGFGIDCFFLSGNFNESVYIEKQKELCDLAEHNFKQLGSKNIKIINTAAEDFLLTEFTSDWIYLDPARRKESGAKAVLLSDCEPNVAELQEKLLEKAENVMIKLSPMFDLSQLQRELKNIREIHIIAVENECKEILVILKRNYNESIQIKNVHFPKNKSQEVFEFTEDEEKKCVSNFANDVKKYLYEPNAAILKSGAFKIIGEKHSFYKLHINSHLYNSDELKRNFQGRIFEVKETLIFNKENIRKLKIEKANISVRNFPLSVDELRKKLKIKEGGDKYIFATTLQNDKKVLLICTKVNL</sequence>
<dbReference type="Gene3D" id="1.10.10.1110">
    <property type="entry name" value="Methyltransferase PG1098, N-terminal domain"/>
    <property type="match status" value="1"/>
</dbReference>
<accession>A0A653A8B6</accession>
<dbReference type="InterPro" id="IPR041497">
    <property type="entry name" value="Thump-like"/>
</dbReference>